<dbReference type="PROSITE" id="PS50853">
    <property type="entry name" value="FN3"/>
    <property type="match status" value="1"/>
</dbReference>
<accession>A0ABP6SJJ4</accession>
<evidence type="ECO:0000256" key="1">
    <source>
        <dbReference type="ARBA" id="ARBA00023295"/>
    </source>
</evidence>
<reference evidence="6" key="1">
    <citation type="journal article" date="2019" name="Int. J. Syst. Evol. Microbiol.">
        <title>The Global Catalogue of Microorganisms (GCM) 10K type strain sequencing project: providing services to taxonomists for standard genome sequencing and annotation.</title>
        <authorList>
            <consortium name="The Broad Institute Genomics Platform"/>
            <consortium name="The Broad Institute Genome Sequencing Center for Infectious Disease"/>
            <person name="Wu L."/>
            <person name="Ma J."/>
        </authorList>
    </citation>
    <scope>NUCLEOTIDE SEQUENCE [LARGE SCALE GENOMIC DNA]</scope>
    <source>
        <strain evidence="6">JCM 9651</strain>
    </source>
</reference>
<organism evidence="5 6">
    <name type="scientific">Streptomyces sannanensis</name>
    <dbReference type="NCBI Taxonomy" id="285536"/>
    <lineage>
        <taxon>Bacteria</taxon>
        <taxon>Bacillati</taxon>
        <taxon>Actinomycetota</taxon>
        <taxon>Actinomycetes</taxon>
        <taxon>Kitasatosporales</taxon>
        <taxon>Streptomycetaceae</taxon>
        <taxon>Streptomyces</taxon>
    </lineage>
</organism>
<dbReference type="SMART" id="SM00060">
    <property type="entry name" value="FN3"/>
    <property type="match status" value="1"/>
</dbReference>
<dbReference type="CDD" id="cd00063">
    <property type="entry name" value="FN3"/>
    <property type="match status" value="1"/>
</dbReference>
<dbReference type="EMBL" id="BAAAYL010000001">
    <property type="protein sequence ID" value="GAA3378138.1"/>
    <property type="molecule type" value="Genomic_DNA"/>
</dbReference>
<feature type="domain" description="Fibronectin type-III" evidence="4">
    <location>
        <begin position="852"/>
        <end position="948"/>
    </location>
</feature>
<dbReference type="NCBIfam" id="NF033679">
    <property type="entry name" value="DNRLRE_dom"/>
    <property type="match status" value="2"/>
</dbReference>
<gene>
    <name evidence="5" type="ORF">GCM10020367_56470</name>
</gene>
<protein>
    <recommendedName>
        <fullName evidence="4">Fibronectin type-III domain-containing protein</fullName>
    </recommendedName>
</protein>
<dbReference type="Proteomes" id="UP001499990">
    <property type="component" value="Unassembled WGS sequence"/>
</dbReference>
<comment type="caution">
    <text evidence="5">The sequence shown here is derived from an EMBL/GenBank/DDBJ whole genome shotgun (WGS) entry which is preliminary data.</text>
</comment>
<dbReference type="SUPFAM" id="SSF49265">
    <property type="entry name" value="Fibronectin type III"/>
    <property type="match status" value="1"/>
</dbReference>
<proteinExistence type="predicted"/>
<dbReference type="Gene3D" id="3.90.1720.10">
    <property type="entry name" value="endopeptidase domain like (from Nostoc punctiforme)"/>
    <property type="match status" value="1"/>
</dbReference>
<keyword evidence="6" id="KW-1185">Reference proteome</keyword>
<dbReference type="InterPro" id="IPR024301">
    <property type="entry name" value="Amidase_6"/>
</dbReference>
<evidence type="ECO:0000313" key="6">
    <source>
        <dbReference type="Proteomes" id="UP001499990"/>
    </source>
</evidence>
<evidence type="ECO:0000256" key="3">
    <source>
        <dbReference type="SAM" id="MobiDB-lite"/>
    </source>
</evidence>
<dbReference type="Pfam" id="PF12671">
    <property type="entry name" value="Amidase_6"/>
    <property type="match status" value="1"/>
</dbReference>
<dbReference type="Gene3D" id="2.60.40.10">
    <property type="entry name" value="Immunoglobulins"/>
    <property type="match status" value="1"/>
</dbReference>
<feature type="compositionally biased region" description="Polar residues" evidence="3">
    <location>
        <begin position="822"/>
        <end position="836"/>
    </location>
</feature>
<evidence type="ECO:0000256" key="2">
    <source>
        <dbReference type="ARBA" id="ARBA00023326"/>
    </source>
</evidence>
<dbReference type="InterPro" id="IPR003961">
    <property type="entry name" value="FN3_dom"/>
</dbReference>
<keyword evidence="2" id="KW-0624">Polysaccharide degradation</keyword>
<feature type="region of interest" description="Disordered" evidence="3">
    <location>
        <begin position="811"/>
        <end position="840"/>
    </location>
</feature>
<name>A0ABP6SJJ4_9ACTN</name>
<evidence type="ECO:0000313" key="5">
    <source>
        <dbReference type="EMBL" id="GAA3378138.1"/>
    </source>
</evidence>
<evidence type="ECO:0000259" key="4">
    <source>
        <dbReference type="PROSITE" id="PS50853"/>
    </source>
</evidence>
<dbReference type="Pfam" id="PF00041">
    <property type="entry name" value="fn3"/>
    <property type="match status" value="1"/>
</dbReference>
<keyword evidence="1" id="KW-0326">Glycosidase</keyword>
<dbReference type="InterPro" id="IPR036116">
    <property type="entry name" value="FN3_sf"/>
</dbReference>
<keyword evidence="2" id="KW-0119">Carbohydrate metabolism</keyword>
<sequence>MAACAMSLIAAATSAATLRPDHGPDHHTSSTVPVDGLAEAQQTAARSGHRVEAVSERTETTTTWANSDGTLTVDYHAAAVRLPDENAPDGWRTVDADLVRTAKGTYAAKAHPAELRLAGAYTGKGTAPLIRMGSGDQSLTLGWQGTLPEPSVDGDTATYRDALPATDIVVEATRTGAEQYVVLKDRDATENGTFTLPLSAPGLTARRGLDGSVFFLDRTSGLPVGSIPAPVMWDSTTDGRSGEHLHRGEVTMDVVQRGDSVDLTFSADPAFLKDDRTRYPVTIDPALKLGDTMDTFVQQGYGTDQSHATELKLGNNGSGQIARSFMSFPMGSLGGKHILSSSLNLYEYHSWSCSARAWQVWSTGAASTSTRWTNQPTWTANSASSTATKGYSSSCAAGYVSADTTALVTGWAAKGVTVGNLGLRAADESDPYGWKRFNSSDATSNTPYLSVTYNTKPGTPVVNVPVPGGTSGTQTYVTSTTPTFTFSTSDADKNPLTANWEVTEGSTTVASGSTASAAAGTFVSVKVPAGKLIDGHTYGFRARTSDGIDTSTWSNSMTFKVDLSKAPPAPADLPQAPRTGGTETLNPILSGVITAPGAGTPTAEFVLKTASGAVVGGTPLASVSVESGKRAALEIGDGIVTDGASYTWQMRACTAGGCSAYTTPTAFTVRVPAPSVQPDPVTVTLPVTTDAAVTSEGTLPVQDELLRVGAQDSAHWRTYLKADFSGLPRGARIVGATLSLDAVGCLGPCEAHQIEAHPLNDNWDPKTGAFDTLDAAESVDAYATSVADPAALDLTDAVTQWFSNSESNNGVALRASDEDSDTTTGITYRSSRSSGAAENRPRLRVAYLPATAPGRPTDVRAVPGDKGLVATWNAPEDAGSSTMDELTYQVTVRNSGDVQVAEVTTADRRAVFSNLDNGTGYTVDVAAVNLLGAGQVSRSGLVKPSAAAVLEATLKDVVKQFTTASDGLLSGTYASADAALAASSQGASFETLLRAQAPSLLADRAANIRHNLVYRNFTSNLSQAVVSTSGTTATLRLTRTGARTEVEGGNASDPIEEESDEEYVFALPGSDKPPVLQRVSDDRDVYGELPAGESVRVAVTSESTDGNDEEPDAPAVAIDADGFSPADPNPLITARASLNYSGAAAWAKKHAKDKDEFGNDCTNFVSKALNQGGGMKMKSPGWYRSDHYWWRTYGFLGNQTFSWAASNHLFSFFNKEAKVTWRKYDSQATPGDVVFWKFKSNKPIQHAAMVIAKSGSSVTIAQHTSKYRTSTMAAARSRNHPYSVWIAHVTPRW</sequence>
<keyword evidence="1" id="KW-0378">Hydrolase</keyword>
<dbReference type="InterPro" id="IPR013783">
    <property type="entry name" value="Ig-like_fold"/>
</dbReference>